<protein>
    <submittedName>
        <fullName evidence="1">1035_t:CDS:1</fullName>
    </submittedName>
</protein>
<keyword evidence="2" id="KW-1185">Reference proteome</keyword>
<sequence length="46" mass="5261">PWTLSIEIVIRFLRLFVVEDDLFVNFIVGVDRVGVSMGLIKLGRNN</sequence>
<accession>A0A9N9CSI7</accession>
<reference evidence="1" key="1">
    <citation type="submission" date="2021-06" db="EMBL/GenBank/DDBJ databases">
        <authorList>
            <person name="Kallberg Y."/>
            <person name="Tangrot J."/>
            <person name="Rosling A."/>
        </authorList>
    </citation>
    <scope>NUCLEOTIDE SEQUENCE</scope>
    <source>
        <strain evidence="1">CL551</strain>
    </source>
</reference>
<proteinExistence type="predicted"/>
<organism evidence="1 2">
    <name type="scientific">Acaulospora morrowiae</name>
    <dbReference type="NCBI Taxonomy" id="94023"/>
    <lineage>
        <taxon>Eukaryota</taxon>
        <taxon>Fungi</taxon>
        <taxon>Fungi incertae sedis</taxon>
        <taxon>Mucoromycota</taxon>
        <taxon>Glomeromycotina</taxon>
        <taxon>Glomeromycetes</taxon>
        <taxon>Diversisporales</taxon>
        <taxon>Acaulosporaceae</taxon>
        <taxon>Acaulospora</taxon>
    </lineage>
</organism>
<evidence type="ECO:0000313" key="1">
    <source>
        <dbReference type="EMBL" id="CAG8609561.1"/>
    </source>
</evidence>
<comment type="caution">
    <text evidence="1">The sequence shown here is derived from an EMBL/GenBank/DDBJ whole genome shotgun (WGS) entry which is preliminary data.</text>
</comment>
<evidence type="ECO:0000313" key="2">
    <source>
        <dbReference type="Proteomes" id="UP000789342"/>
    </source>
</evidence>
<name>A0A9N9CSI7_9GLOM</name>
<feature type="non-terminal residue" evidence="1">
    <location>
        <position position="1"/>
    </location>
</feature>
<gene>
    <name evidence="1" type="ORF">AMORRO_LOCUS8156</name>
</gene>
<dbReference type="Proteomes" id="UP000789342">
    <property type="component" value="Unassembled WGS sequence"/>
</dbReference>
<dbReference type="EMBL" id="CAJVPV010006734">
    <property type="protein sequence ID" value="CAG8609561.1"/>
    <property type="molecule type" value="Genomic_DNA"/>
</dbReference>
<dbReference type="AlphaFoldDB" id="A0A9N9CSI7"/>